<comment type="caution">
    <text evidence="2">The sequence shown here is derived from an EMBL/GenBank/DDBJ whole genome shotgun (WGS) entry which is preliminary data.</text>
</comment>
<evidence type="ECO:0000256" key="1">
    <source>
        <dbReference type="SAM" id="MobiDB-lite"/>
    </source>
</evidence>
<sequence length="219" mass="24030">MASRGFLMPRGGTGEVTPQCDSSTSNVKRQAVAGDLYSTSPPSPISNPATEIPFDFNSVFNFEITASQETTPTTSEMITGLHHVRQHPRPPSTLPLAHHFYSTTLSLTPIPVPSAQVGTLAWFNISDSGQQLHIAIGRPEIDFTEEARNASRHPCFKVENAEKLRELQERVWEHYKRGGEGAPMGCDEPGTVGSGAQGVEYPKRFFARDFAGNRLEFSL</sequence>
<proteinExistence type="predicted"/>
<dbReference type="Proteomes" id="UP001281003">
    <property type="component" value="Unassembled WGS sequence"/>
</dbReference>
<gene>
    <name evidence="2" type="ORF">B0T20DRAFT_404456</name>
</gene>
<reference evidence="2" key="2">
    <citation type="submission" date="2023-07" db="EMBL/GenBank/DDBJ databases">
        <authorList>
            <consortium name="Lawrence Berkeley National Laboratory"/>
            <person name="Haridas S."/>
            <person name="Hensen N."/>
            <person name="Bonometti L."/>
            <person name="Westerberg I."/>
            <person name="Brannstrom I.O."/>
            <person name="Guillou S."/>
            <person name="Cros-Aarteil S."/>
            <person name="Calhoun S."/>
            <person name="Kuo A."/>
            <person name="Mondo S."/>
            <person name="Pangilinan J."/>
            <person name="Riley R."/>
            <person name="LaButti K."/>
            <person name="Andreopoulos B."/>
            <person name="Lipzen A."/>
            <person name="Chen C."/>
            <person name="Yanf M."/>
            <person name="Daum C."/>
            <person name="Ng V."/>
            <person name="Clum A."/>
            <person name="Steindorff A."/>
            <person name="Ohm R."/>
            <person name="Martin F."/>
            <person name="Silar P."/>
            <person name="Natvig D."/>
            <person name="Lalanne C."/>
            <person name="Gautier V."/>
            <person name="Ament-velasquez S.L."/>
            <person name="Kruys A."/>
            <person name="Hutchinson M.I."/>
            <person name="Powell A.J."/>
            <person name="Barry K."/>
            <person name="Miller A.N."/>
            <person name="Grigoriev I.V."/>
            <person name="Debuchy R."/>
            <person name="Gladieux P."/>
            <person name="Thoren M.H."/>
            <person name="Johannesson H."/>
        </authorList>
    </citation>
    <scope>NUCLEOTIDE SEQUENCE</scope>
    <source>
        <strain evidence="2">FGSC 1904</strain>
    </source>
</reference>
<dbReference type="Gene3D" id="3.10.180.10">
    <property type="entry name" value="2,3-Dihydroxybiphenyl 1,2-Dioxygenase, domain 1"/>
    <property type="match status" value="1"/>
</dbReference>
<reference evidence="2" key="1">
    <citation type="journal article" date="2023" name="Mol. Phylogenet. Evol.">
        <title>Genome-scale phylogeny and comparative genomics of the fungal order Sordariales.</title>
        <authorList>
            <person name="Hensen N."/>
            <person name="Bonometti L."/>
            <person name="Westerberg I."/>
            <person name="Brannstrom I.O."/>
            <person name="Guillou S."/>
            <person name="Cros-Aarteil S."/>
            <person name="Calhoun S."/>
            <person name="Haridas S."/>
            <person name="Kuo A."/>
            <person name="Mondo S."/>
            <person name="Pangilinan J."/>
            <person name="Riley R."/>
            <person name="LaButti K."/>
            <person name="Andreopoulos B."/>
            <person name="Lipzen A."/>
            <person name="Chen C."/>
            <person name="Yan M."/>
            <person name="Daum C."/>
            <person name="Ng V."/>
            <person name="Clum A."/>
            <person name="Steindorff A."/>
            <person name="Ohm R.A."/>
            <person name="Martin F."/>
            <person name="Silar P."/>
            <person name="Natvig D.O."/>
            <person name="Lalanne C."/>
            <person name="Gautier V."/>
            <person name="Ament-Velasquez S.L."/>
            <person name="Kruys A."/>
            <person name="Hutchinson M.I."/>
            <person name="Powell A.J."/>
            <person name="Barry K."/>
            <person name="Miller A.N."/>
            <person name="Grigoriev I.V."/>
            <person name="Debuchy R."/>
            <person name="Gladieux P."/>
            <person name="Hiltunen Thoren M."/>
            <person name="Johannesson H."/>
        </authorList>
    </citation>
    <scope>NUCLEOTIDE SEQUENCE</scope>
    <source>
        <strain evidence="2">FGSC 1904</strain>
    </source>
</reference>
<evidence type="ECO:0000313" key="2">
    <source>
        <dbReference type="EMBL" id="KAK3400470.1"/>
    </source>
</evidence>
<dbReference type="PANTHER" id="PTHR39175">
    <property type="entry name" value="FAMILY PROTEIN, PUTATIVE (AFU_ORTHOLOGUE AFUA_3G15060)-RELATED"/>
    <property type="match status" value="1"/>
</dbReference>
<dbReference type="AlphaFoldDB" id="A0AAE0PJ48"/>
<evidence type="ECO:0008006" key="4">
    <source>
        <dbReference type="Google" id="ProtNLM"/>
    </source>
</evidence>
<name>A0AAE0PJ48_SORBR</name>
<protein>
    <recommendedName>
        <fullName evidence="4">VOC domain-containing protein</fullName>
    </recommendedName>
</protein>
<organism evidence="2 3">
    <name type="scientific">Sordaria brevicollis</name>
    <dbReference type="NCBI Taxonomy" id="83679"/>
    <lineage>
        <taxon>Eukaryota</taxon>
        <taxon>Fungi</taxon>
        <taxon>Dikarya</taxon>
        <taxon>Ascomycota</taxon>
        <taxon>Pezizomycotina</taxon>
        <taxon>Sordariomycetes</taxon>
        <taxon>Sordariomycetidae</taxon>
        <taxon>Sordariales</taxon>
        <taxon>Sordariaceae</taxon>
        <taxon>Sordaria</taxon>
    </lineage>
</organism>
<dbReference type="InterPro" id="IPR029068">
    <property type="entry name" value="Glyas_Bleomycin-R_OHBP_Dase"/>
</dbReference>
<keyword evidence="3" id="KW-1185">Reference proteome</keyword>
<accession>A0AAE0PJ48</accession>
<feature type="region of interest" description="Disordered" evidence="1">
    <location>
        <begin position="1"/>
        <end position="27"/>
    </location>
</feature>
<dbReference type="PANTHER" id="PTHR39175:SF1">
    <property type="entry name" value="FAMILY PROTEIN, PUTATIVE (AFU_ORTHOLOGUE AFUA_3G15060)-RELATED"/>
    <property type="match status" value="1"/>
</dbReference>
<dbReference type="SUPFAM" id="SSF54593">
    <property type="entry name" value="Glyoxalase/Bleomycin resistance protein/Dihydroxybiphenyl dioxygenase"/>
    <property type="match status" value="1"/>
</dbReference>
<dbReference type="EMBL" id="JAUTDP010000003">
    <property type="protein sequence ID" value="KAK3400470.1"/>
    <property type="molecule type" value="Genomic_DNA"/>
</dbReference>
<evidence type="ECO:0000313" key="3">
    <source>
        <dbReference type="Proteomes" id="UP001281003"/>
    </source>
</evidence>